<evidence type="ECO:0000256" key="5">
    <source>
        <dbReference type="PROSITE-ProRule" id="PRU00244"/>
    </source>
</evidence>
<dbReference type="InterPro" id="IPR003594">
    <property type="entry name" value="HATPase_dom"/>
</dbReference>
<comment type="caution">
    <text evidence="10">The sequence shown here is derived from an EMBL/GenBank/DDBJ whole genome shotgun (WGS) entry which is preliminary data.</text>
</comment>
<dbReference type="InterPro" id="IPR004358">
    <property type="entry name" value="Sig_transdc_His_kin-like_C"/>
</dbReference>
<evidence type="ECO:0000256" key="4">
    <source>
        <dbReference type="PROSITE-ProRule" id="PRU00169"/>
    </source>
</evidence>
<feature type="domain" description="Response regulatory" evidence="7">
    <location>
        <begin position="636"/>
        <end position="746"/>
    </location>
</feature>
<dbReference type="Pfam" id="PF03707">
    <property type="entry name" value="MHYT"/>
    <property type="match status" value="3"/>
</dbReference>
<dbReference type="EMBL" id="BJYZ01000009">
    <property type="protein sequence ID" value="GEO38083.1"/>
    <property type="molecule type" value="Genomic_DNA"/>
</dbReference>
<dbReference type="InterPro" id="IPR005330">
    <property type="entry name" value="MHYT_dom"/>
</dbReference>
<dbReference type="InterPro" id="IPR000014">
    <property type="entry name" value="PAS"/>
</dbReference>
<comment type="catalytic activity">
    <reaction evidence="1">
        <text>ATP + protein L-histidine = ADP + protein N-phospho-L-histidine.</text>
        <dbReference type="EC" id="2.7.13.3"/>
    </reaction>
</comment>
<dbReference type="Gene3D" id="3.30.450.20">
    <property type="entry name" value="PAS domain"/>
    <property type="match status" value="1"/>
</dbReference>
<protein>
    <recommendedName>
        <fullName evidence="2">histidine kinase</fullName>
        <ecNumber evidence="2">2.7.13.3</ecNumber>
    </recommendedName>
</protein>
<dbReference type="PRINTS" id="PR00344">
    <property type="entry name" value="BCTRLSENSOR"/>
</dbReference>
<dbReference type="PROSITE" id="PS50112">
    <property type="entry name" value="PAS"/>
    <property type="match status" value="1"/>
</dbReference>
<feature type="transmembrane region" description="Helical" evidence="5">
    <location>
        <begin position="150"/>
        <end position="170"/>
    </location>
</feature>
<feature type="transmembrane region" description="Helical" evidence="5">
    <location>
        <begin position="177"/>
        <end position="198"/>
    </location>
</feature>
<dbReference type="PROSITE" id="PS50109">
    <property type="entry name" value="HIS_KIN"/>
    <property type="match status" value="1"/>
</dbReference>
<dbReference type="PROSITE" id="PS50110">
    <property type="entry name" value="RESPONSE_REGULATORY"/>
    <property type="match status" value="1"/>
</dbReference>
<dbReference type="InterPro" id="IPR013656">
    <property type="entry name" value="PAS_4"/>
</dbReference>
<dbReference type="PANTHER" id="PTHR43065:SF42">
    <property type="entry name" value="TWO-COMPONENT SENSOR PPRA"/>
    <property type="match status" value="1"/>
</dbReference>
<keyword evidence="3 4" id="KW-0597">Phosphoprotein</keyword>
<dbReference type="InterPro" id="IPR011006">
    <property type="entry name" value="CheY-like_superfamily"/>
</dbReference>
<dbReference type="NCBIfam" id="TIGR00229">
    <property type="entry name" value="sensory_box"/>
    <property type="match status" value="1"/>
</dbReference>
<evidence type="ECO:0000259" key="7">
    <source>
        <dbReference type="PROSITE" id="PS50110"/>
    </source>
</evidence>
<dbReference type="GO" id="GO:0016020">
    <property type="term" value="C:membrane"/>
    <property type="evidence" value="ECO:0007669"/>
    <property type="project" value="UniProtKB-UniRule"/>
</dbReference>
<evidence type="ECO:0000259" key="8">
    <source>
        <dbReference type="PROSITE" id="PS50112"/>
    </source>
</evidence>
<dbReference type="SMART" id="SM00388">
    <property type="entry name" value="HisKA"/>
    <property type="match status" value="1"/>
</dbReference>
<dbReference type="InterPro" id="IPR036097">
    <property type="entry name" value="HisK_dim/P_sf"/>
</dbReference>
<evidence type="ECO:0000259" key="6">
    <source>
        <dbReference type="PROSITE" id="PS50109"/>
    </source>
</evidence>
<proteinExistence type="predicted"/>
<feature type="transmembrane region" description="Helical" evidence="5">
    <location>
        <begin position="52"/>
        <end position="74"/>
    </location>
</feature>
<evidence type="ECO:0000256" key="1">
    <source>
        <dbReference type="ARBA" id="ARBA00000085"/>
    </source>
</evidence>
<feature type="transmembrane region" description="Helical" evidence="5">
    <location>
        <begin position="20"/>
        <end position="40"/>
    </location>
</feature>
<feature type="domain" description="MHYT" evidence="9">
    <location>
        <begin position="16"/>
        <end position="205"/>
    </location>
</feature>
<dbReference type="InterPro" id="IPR005467">
    <property type="entry name" value="His_kinase_dom"/>
</dbReference>
<keyword evidence="11" id="KW-1185">Reference proteome</keyword>
<dbReference type="InterPro" id="IPR003661">
    <property type="entry name" value="HisK_dim/P_dom"/>
</dbReference>
<dbReference type="SUPFAM" id="SSF52172">
    <property type="entry name" value="CheY-like"/>
    <property type="match status" value="2"/>
</dbReference>
<dbReference type="InterPro" id="IPR001789">
    <property type="entry name" value="Sig_transdc_resp-reg_receiver"/>
</dbReference>
<dbReference type="PROSITE" id="PS50924">
    <property type="entry name" value="MHYT"/>
    <property type="match status" value="1"/>
</dbReference>
<feature type="modified residue" description="4-aspartylphosphate" evidence="4">
    <location>
        <position position="685"/>
    </location>
</feature>
<feature type="transmembrane region" description="Helical" evidence="5">
    <location>
        <begin position="218"/>
        <end position="239"/>
    </location>
</feature>
<dbReference type="GO" id="GO:0000155">
    <property type="term" value="F:phosphorelay sensor kinase activity"/>
    <property type="evidence" value="ECO:0007669"/>
    <property type="project" value="InterPro"/>
</dbReference>
<evidence type="ECO:0000256" key="3">
    <source>
        <dbReference type="ARBA" id="ARBA00022553"/>
    </source>
</evidence>
<dbReference type="SMART" id="SM00448">
    <property type="entry name" value="REC"/>
    <property type="match status" value="1"/>
</dbReference>
<reference evidence="10 11" key="1">
    <citation type="submission" date="2019-07" db="EMBL/GenBank/DDBJ databases">
        <title>Whole genome shotgun sequence of Skermanella aerolata NBRC 106429.</title>
        <authorList>
            <person name="Hosoyama A."/>
            <person name="Uohara A."/>
            <person name="Ohji S."/>
            <person name="Ichikawa N."/>
        </authorList>
    </citation>
    <scope>NUCLEOTIDE SEQUENCE [LARGE SCALE GENOMIC DNA]</scope>
    <source>
        <strain evidence="10 11">NBRC 106429</strain>
    </source>
</reference>
<dbReference type="Pfam" id="PF02518">
    <property type="entry name" value="HATPase_c"/>
    <property type="match status" value="1"/>
</dbReference>
<dbReference type="Proteomes" id="UP000321523">
    <property type="component" value="Unassembled WGS sequence"/>
</dbReference>
<dbReference type="AlphaFoldDB" id="A0A512DNN0"/>
<feature type="domain" description="Histidine kinase" evidence="6">
    <location>
        <begin position="399"/>
        <end position="617"/>
    </location>
</feature>
<feature type="transmembrane region" description="Helical" evidence="5">
    <location>
        <begin position="86"/>
        <end position="108"/>
    </location>
</feature>
<keyword evidence="5" id="KW-1133">Transmembrane helix</keyword>
<feature type="domain" description="PAS" evidence="8">
    <location>
        <begin position="262"/>
        <end position="332"/>
    </location>
</feature>
<evidence type="ECO:0000313" key="10">
    <source>
        <dbReference type="EMBL" id="GEO38083.1"/>
    </source>
</evidence>
<feature type="transmembrane region" description="Helical" evidence="5">
    <location>
        <begin position="115"/>
        <end position="138"/>
    </location>
</feature>
<dbReference type="PANTHER" id="PTHR43065">
    <property type="entry name" value="SENSOR HISTIDINE KINASE"/>
    <property type="match status" value="1"/>
</dbReference>
<dbReference type="CDD" id="cd00130">
    <property type="entry name" value="PAS"/>
    <property type="match status" value="1"/>
</dbReference>
<gene>
    <name evidence="10" type="ORF">SAE02_22310</name>
</gene>
<dbReference type="OrthoDB" id="9796100at2"/>
<dbReference type="InterPro" id="IPR036890">
    <property type="entry name" value="HATPase_C_sf"/>
</dbReference>
<dbReference type="CDD" id="cd00082">
    <property type="entry name" value="HisKA"/>
    <property type="match status" value="1"/>
</dbReference>
<keyword evidence="5" id="KW-0472">Membrane</keyword>
<name>A0A512DNN0_9PROT</name>
<dbReference type="Gene3D" id="1.10.287.130">
    <property type="match status" value="1"/>
</dbReference>
<dbReference type="EC" id="2.7.13.3" evidence="2"/>
<keyword evidence="5" id="KW-0812">Transmembrane</keyword>
<dbReference type="SUPFAM" id="SSF47384">
    <property type="entry name" value="Homodimeric domain of signal transducing histidine kinase"/>
    <property type="match status" value="1"/>
</dbReference>
<accession>A0A512DNN0</accession>
<dbReference type="InterPro" id="IPR035965">
    <property type="entry name" value="PAS-like_dom_sf"/>
</dbReference>
<dbReference type="Pfam" id="PF08448">
    <property type="entry name" value="PAS_4"/>
    <property type="match status" value="1"/>
</dbReference>
<dbReference type="Pfam" id="PF00072">
    <property type="entry name" value="Response_reg"/>
    <property type="match status" value="1"/>
</dbReference>
<dbReference type="Gene3D" id="3.30.565.10">
    <property type="entry name" value="Histidine kinase-like ATPase, C-terminal domain"/>
    <property type="match status" value="1"/>
</dbReference>
<dbReference type="SUPFAM" id="SSF55785">
    <property type="entry name" value="PYP-like sensor domain (PAS domain)"/>
    <property type="match status" value="1"/>
</dbReference>
<dbReference type="CDD" id="cd00156">
    <property type="entry name" value="REC"/>
    <property type="match status" value="1"/>
</dbReference>
<evidence type="ECO:0000259" key="9">
    <source>
        <dbReference type="PROSITE" id="PS50924"/>
    </source>
</evidence>
<evidence type="ECO:0000313" key="11">
    <source>
        <dbReference type="Proteomes" id="UP000321523"/>
    </source>
</evidence>
<sequence length="886" mass="94864">MLMHHLPGPSTLTIEYHYGIVAISIAIAIIGSFVAYDICLRARSSAGAMRSVWLAGAAVAAGGSIWSMHFIGMLAVRMPMDVTYDFWWTFLSLVLPIILTGAGLRLVVVYPKSVAALLVGGFIMGTGIIVMHYVGMAAMRMDATVGHDPFLVGLSVALAVVLSTAALFIAFKPARSLPLAAAGAVVMGMAVSSMHYTAMAASRISMVPDLDDIGQAPIPVSLLAFSIFITLSTAMLLVLMASRVDRRNAEALARQARVTNDTTERYQTLLRHSFDLIAPLDAEGRFVDEAISSDRLLGYEPGELKGKRFTDLVSAGERTDAQAWLAAVLLSNRPLNREYSFLSRAGGEVPCECNAVRAEAPGTAWSLIVNVRDLTEKRRMEAMLGQSQRLEALGRMSSGMAHDFSNLITAVSLNLESIERRLPSSDLLEHLRASQAALAHGNSLIRQLLAFARQQKVEPEPIDLNAAVESMDRFIQMSLSADIAVELELAQGLWPCTADRGMLEAALLNLVVNAQDAMPDGGKLTIGTANERIGSRDADLPPGDYVVLSLSDTGKGMSSEVANRAAEPFFTTKGAGQGTGLGLSMVFGFARQFAGDMRILSTEGQGTTIRIRLPRSHALPLQKPIEAASEAGGRHTILLVDDDNAIRHGAVMFLREKGFIVIDAANAEEALQVADIGTIDFLVTDIHMGRMNGLELAHRLSGRNPALGVVLTSGSGGTRLESSARWRHLRKPYTVRELLREVAALIEERRTSAPSVRNFLIVDPDSAGAENVAGLIGNAGFGDSVLAASLEEARKCAAGYQPTVALVSISGSRQTNSQQPIHQPGSGGFDGMDVARRLHEEFGMRIVLVTDTISAVPADFPVNGFLGRSFTLEQLSTVLKTALDAA</sequence>
<dbReference type="SMART" id="SM00387">
    <property type="entry name" value="HATPase_c"/>
    <property type="match status" value="1"/>
</dbReference>
<evidence type="ECO:0000256" key="2">
    <source>
        <dbReference type="ARBA" id="ARBA00012438"/>
    </source>
</evidence>
<dbReference type="Gene3D" id="3.40.50.2300">
    <property type="match status" value="1"/>
</dbReference>
<organism evidence="10 11">
    <name type="scientific">Skermanella aerolata</name>
    <dbReference type="NCBI Taxonomy" id="393310"/>
    <lineage>
        <taxon>Bacteria</taxon>
        <taxon>Pseudomonadati</taxon>
        <taxon>Pseudomonadota</taxon>
        <taxon>Alphaproteobacteria</taxon>
        <taxon>Rhodospirillales</taxon>
        <taxon>Azospirillaceae</taxon>
        <taxon>Skermanella</taxon>
    </lineage>
</organism>
<dbReference type="SUPFAM" id="SSF55874">
    <property type="entry name" value="ATPase domain of HSP90 chaperone/DNA topoisomerase II/histidine kinase"/>
    <property type="match status" value="1"/>
</dbReference>